<keyword evidence="4" id="KW-1185">Reference proteome</keyword>
<gene>
    <name evidence="3" type="ORF">V5O48_019708</name>
</gene>
<name>A0ABR3EHN9_9AGAR</name>
<accession>A0ABR3EHN9</accession>
<feature type="compositionally biased region" description="Low complexity" evidence="1">
    <location>
        <begin position="37"/>
        <end position="49"/>
    </location>
</feature>
<evidence type="ECO:0000256" key="1">
    <source>
        <dbReference type="SAM" id="MobiDB-lite"/>
    </source>
</evidence>
<evidence type="ECO:0000313" key="4">
    <source>
        <dbReference type="Proteomes" id="UP001465976"/>
    </source>
</evidence>
<evidence type="ECO:0000256" key="2">
    <source>
        <dbReference type="SAM" id="SignalP"/>
    </source>
</evidence>
<feature type="chain" id="PRO_5046271259" evidence="2">
    <location>
        <begin position="22"/>
        <end position="97"/>
    </location>
</feature>
<dbReference type="EMBL" id="JBAHYK010006003">
    <property type="protein sequence ID" value="KAL0562379.1"/>
    <property type="molecule type" value="Genomic_DNA"/>
</dbReference>
<proteinExistence type="predicted"/>
<protein>
    <submittedName>
        <fullName evidence="3">Uncharacterized protein</fullName>
    </submittedName>
</protein>
<feature type="signal peptide" evidence="2">
    <location>
        <begin position="1"/>
        <end position="21"/>
    </location>
</feature>
<organism evidence="3 4">
    <name type="scientific">Marasmius crinis-equi</name>
    <dbReference type="NCBI Taxonomy" id="585013"/>
    <lineage>
        <taxon>Eukaryota</taxon>
        <taxon>Fungi</taxon>
        <taxon>Dikarya</taxon>
        <taxon>Basidiomycota</taxon>
        <taxon>Agaricomycotina</taxon>
        <taxon>Agaricomycetes</taxon>
        <taxon>Agaricomycetidae</taxon>
        <taxon>Agaricales</taxon>
        <taxon>Marasmiineae</taxon>
        <taxon>Marasmiaceae</taxon>
        <taxon>Marasmius</taxon>
    </lineage>
</organism>
<comment type="caution">
    <text evidence="3">The sequence shown here is derived from an EMBL/GenBank/DDBJ whole genome shotgun (WGS) entry which is preliminary data.</text>
</comment>
<dbReference type="Proteomes" id="UP001465976">
    <property type="component" value="Unassembled WGS sequence"/>
</dbReference>
<keyword evidence="2" id="KW-0732">Signal</keyword>
<feature type="region of interest" description="Disordered" evidence="1">
    <location>
        <begin position="27"/>
        <end position="49"/>
    </location>
</feature>
<evidence type="ECO:0000313" key="3">
    <source>
        <dbReference type="EMBL" id="KAL0562379.1"/>
    </source>
</evidence>
<reference evidence="3 4" key="1">
    <citation type="submission" date="2024-02" db="EMBL/GenBank/DDBJ databases">
        <title>A draft genome for the cacao thread blight pathogen Marasmius crinis-equi.</title>
        <authorList>
            <person name="Cohen S.P."/>
            <person name="Baruah I.K."/>
            <person name="Amoako-Attah I."/>
            <person name="Bukari Y."/>
            <person name="Meinhardt L.W."/>
            <person name="Bailey B.A."/>
        </authorList>
    </citation>
    <scope>NUCLEOTIDE SEQUENCE [LARGE SCALE GENOMIC DNA]</scope>
    <source>
        <strain evidence="3 4">GH-76</strain>
    </source>
</reference>
<feature type="non-terminal residue" evidence="3">
    <location>
        <position position="97"/>
    </location>
</feature>
<sequence length="97" mass="9857">MPSITKSVSFIFLVGASGVFAAPTAEVQTTATPPPMTGTSQQQQQPSSNPCIVQTATGIIPIAGISEMLLNAPNNLPAGCTLPQVQSCAAQETTADI</sequence>